<feature type="chain" id="PRO_5039109144" description="Lipoprotein" evidence="2">
    <location>
        <begin position="23"/>
        <end position="224"/>
    </location>
</feature>
<organism evidence="3 4">
    <name type="scientific">Gordonia polyisoprenivorans (strain DSM 44266 / VH2)</name>
    <dbReference type="NCBI Taxonomy" id="1112204"/>
    <lineage>
        <taxon>Bacteria</taxon>
        <taxon>Bacillati</taxon>
        <taxon>Actinomycetota</taxon>
        <taxon>Actinomycetes</taxon>
        <taxon>Mycobacteriales</taxon>
        <taxon>Gordoniaceae</taxon>
        <taxon>Gordonia</taxon>
    </lineage>
</organism>
<dbReference type="PROSITE" id="PS51318">
    <property type="entry name" value="TAT"/>
    <property type="match status" value="1"/>
</dbReference>
<protein>
    <recommendedName>
        <fullName evidence="5">Lipoprotein</fullName>
    </recommendedName>
</protein>
<dbReference type="Proteomes" id="UP000009154">
    <property type="component" value="Chromosome"/>
</dbReference>
<dbReference type="InterPro" id="IPR006311">
    <property type="entry name" value="TAT_signal"/>
</dbReference>
<accession>H6MQV6</accession>
<evidence type="ECO:0000313" key="3">
    <source>
        <dbReference type="EMBL" id="AFA73653.1"/>
    </source>
</evidence>
<feature type="compositionally biased region" description="Low complexity" evidence="1">
    <location>
        <begin position="36"/>
        <end position="49"/>
    </location>
</feature>
<keyword evidence="2" id="KW-0732">Signal</keyword>
<dbReference type="EMBL" id="CP003119">
    <property type="protein sequence ID" value="AFA73653.1"/>
    <property type="molecule type" value="Genomic_DNA"/>
</dbReference>
<dbReference type="KEGG" id="gpo:GPOL_c26310"/>
<feature type="region of interest" description="Disordered" evidence="1">
    <location>
        <begin position="29"/>
        <end position="50"/>
    </location>
</feature>
<dbReference type="AlphaFoldDB" id="H6MQV6"/>
<feature type="signal peptide" evidence="2">
    <location>
        <begin position="1"/>
        <end position="22"/>
    </location>
</feature>
<reference evidence="3 4" key="1">
    <citation type="journal article" date="2012" name="Appl. Environ. Microbiol.">
        <title>Involvement of two latex-clearing proteins during rubber degradation and insights into the subsequent degradation pathway revealed by the genome sequence of Gordonia polyisoprenivorans strain VH2.</title>
        <authorList>
            <person name="Hiessl S."/>
            <person name="Schuldes J."/>
            <person name="Thurmer A."/>
            <person name="Halbsguth T."/>
            <person name="Broker D."/>
            <person name="Angelov A."/>
            <person name="Liebl W."/>
            <person name="Daniel R."/>
            <person name="Steinbuchel A."/>
        </authorList>
    </citation>
    <scope>NUCLEOTIDE SEQUENCE [LARGE SCALE GENOMIC DNA]</scope>
    <source>
        <strain evidence="4">DSM 44266 / VH2</strain>
    </source>
</reference>
<name>H6MQV6_GORPV</name>
<dbReference type="eggNOG" id="COG0406">
    <property type="taxonomic scope" value="Bacteria"/>
</dbReference>
<evidence type="ECO:0000313" key="4">
    <source>
        <dbReference type="Proteomes" id="UP000009154"/>
    </source>
</evidence>
<evidence type="ECO:0008006" key="5">
    <source>
        <dbReference type="Google" id="ProtNLM"/>
    </source>
</evidence>
<sequence>MPVSRRGLLAAIGLGAGAAVMAGCATAPDASGSEVTATATARSTPSTSPGVPLVMIVRHAEKPAAGTHGVTESGARDSASLTVTGWTRAGGLVALFGADGQSPREGLFTPDRVVASVGGGGASRRPLQTITPLAARLGVEPVTRFTQDDLSGAAAFVRGQTGVTLISWEHHRIRGLIQEFGTVTPSPRDWPDDRFDMVWLLRPSGSGWALDEVAQLLLHGDRAV</sequence>
<dbReference type="HOGENOM" id="CLU_085795_0_0_11"/>
<evidence type="ECO:0000256" key="1">
    <source>
        <dbReference type="SAM" id="MobiDB-lite"/>
    </source>
</evidence>
<dbReference type="STRING" id="1112204.GPOL_c26310"/>
<dbReference type="PROSITE" id="PS51257">
    <property type="entry name" value="PROKAR_LIPOPROTEIN"/>
    <property type="match status" value="1"/>
</dbReference>
<evidence type="ECO:0000256" key="2">
    <source>
        <dbReference type="SAM" id="SignalP"/>
    </source>
</evidence>
<gene>
    <name evidence="3" type="ordered locus">GPOL_c26310</name>
</gene>
<keyword evidence="4" id="KW-1185">Reference proteome</keyword>
<proteinExistence type="predicted"/>